<dbReference type="EMBL" id="RXLQ01000007">
    <property type="protein sequence ID" value="RSZ58343.1"/>
    <property type="molecule type" value="Genomic_DNA"/>
</dbReference>
<feature type="domain" description="DUF4140" evidence="3">
    <location>
        <begin position="73"/>
        <end position="161"/>
    </location>
</feature>
<keyword evidence="1" id="KW-0175">Coiled coil</keyword>
<organism evidence="4 5">
    <name type="scientific">Massilia atriviolacea</name>
    <dbReference type="NCBI Taxonomy" id="2495579"/>
    <lineage>
        <taxon>Bacteria</taxon>
        <taxon>Pseudomonadati</taxon>
        <taxon>Pseudomonadota</taxon>
        <taxon>Betaproteobacteria</taxon>
        <taxon>Burkholderiales</taxon>
        <taxon>Oxalobacteraceae</taxon>
        <taxon>Telluria group</taxon>
        <taxon>Massilia</taxon>
    </lineage>
</organism>
<gene>
    <name evidence="4" type="ORF">EJB06_15435</name>
</gene>
<proteinExistence type="predicted"/>
<evidence type="ECO:0000256" key="1">
    <source>
        <dbReference type="SAM" id="Coils"/>
    </source>
</evidence>
<evidence type="ECO:0000259" key="3">
    <source>
        <dbReference type="Pfam" id="PF13600"/>
    </source>
</evidence>
<dbReference type="PANTHER" id="PTHR31005:SF8">
    <property type="entry name" value="DUF4139 DOMAIN-CONTAINING PROTEIN"/>
    <property type="match status" value="1"/>
</dbReference>
<feature type="domain" description="DUF4139" evidence="2">
    <location>
        <begin position="254"/>
        <end position="570"/>
    </location>
</feature>
<dbReference type="Proteomes" id="UP000278085">
    <property type="component" value="Unassembled WGS sequence"/>
</dbReference>
<protein>
    <submittedName>
        <fullName evidence="4">Mucoidy inhibitor MuiA family protein</fullName>
    </submittedName>
</protein>
<dbReference type="NCBIfam" id="TIGR02231">
    <property type="entry name" value="mucoidy inhibitor MuiA family protein"/>
    <property type="match status" value="1"/>
</dbReference>
<sequence>MSLRQLCCKYETPIRCMLFIAGSPRFSSSSVSVRSDFSFFLSERHPMRYSFLAAATLLVQSGMAHANAPVTAVTLYPGSATVVRTAQVAAGATEVVIDGLPANFNIESVRVQAAPGIRVADVVSRDSAGSDAVNPAEARLAGEIERLKDQKAMLEAEARSAGIVKAYLERYNGGAAEGGKAQGPDQARALAGVIDTLGRGASEALLKIEKLAVQQRALDKKIAALDSDLAGLRSGGKQVRSLVVRLSEARAGSLSISYQRENAGWKPGYRASLDSAASRVDLERLATISQSTGEDWSNVKLTLSTSQPRLSPSGREPQPWLLTYYPPQPPQPPMQYAPAPAPAPALMERRQKVELAGSASKRANDDEVAELQGAFATEFEVPGRVNLASDGRATSVTLSTLALPVTQHLRVTPRLEKFAIVMAEAARPEGVWPAGSMQLFRDGGYIGATQWNLQEGEKALFSFGRDDRVVVSLDPVAGKTGSKGLFGGRASSVRADVFTVANRRKTPVELLVFDSSPVSTSEEVRVEAAFDPAPLTTTWEQRRGVVAWKKTLAAGASARFQVEYKIDYPKEGTVSGLR</sequence>
<reference evidence="4 5" key="1">
    <citation type="submission" date="2018-12" db="EMBL/GenBank/DDBJ databases">
        <authorList>
            <person name="Yang E."/>
        </authorList>
    </citation>
    <scope>NUCLEOTIDE SEQUENCE [LARGE SCALE GENOMIC DNA]</scope>
    <source>
        <strain evidence="4 5">SOD</strain>
    </source>
</reference>
<dbReference type="Pfam" id="PF13600">
    <property type="entry name" value="DUF4140"/>
    <property type="match status" value="1"/>
</dbReference>
<keyword evidence="5" id="KW-1185">Reference proteome</keyword>
<comment type="caution">
    <text evidence="4">The sequence shown here is derived from an EMBL/GenBank/DDBJ whole genome shotgun (WGS) entry which is preliminary data.</text>
</comment>
<accession>A0A430HLH4</accession>
<feature type="coiled-coil region" evidence="1">
    <location>
        <begin position="137"/>
        <end position="164"/>
    </location>
</feature>
<dbReference type="InterPro" id="IPR011935">
    <property type="entry name" value="CHP02231"/>
</dbReference>
<dbReference type="AlphaFoldDB" id="A0A430HLH4"/>
<evidence type="ECO:0000313" key="4">
    <source>
        <dbReference type="EMBL" id="RSZ58343.1"/>
    </source>
</evidence>
<name>A0A430HLH4_9BURK</name>
<dbReference type="InterPro" id="IPR025554">
    <property type="entry name" value="DUF4140"/>
</dbReference>
<evidence type="ECO:0000259" key="2">
    <source>
        <dbReference type="Pfam" id="PF13598"/>
    </source>
</evidence>
<dbReference type="InterPro" id="IPR037291">
    <property type="entry name" value="DUF4139"/>
</dbReference>
<dbReference type="OrthoDB" id="9777444at2"/>
<evidence type="ECO:0000313" key="5">
    <source>
        <dbReference type="Proteomes" id="UP000278085"/>
    </source>
</evidence>
<dbReference type="Pfam" id="PF13598">
    <property type="entry name" value="DUF4139"/>
    <property type="match status" value="1"/>
</dbReference>
<dbReference type="PANTHER" id="PTHR31005">
    <property type="entry name" value="DUF4139 DOMAIN-CONTAINING PROTEIN"/>
    <property type="match status" value="1"/>
</dbReference>